<sequence>MKTLCVVGYSGSGKTTLLCALIPLLRGYGLKVAVVKSTHHDVDWDVPGKDSYRLREAGADAVLLQGPKRWLMSRPAPSEVNLETLSASLQPLPDLLLMEGNKALALPKIEVHRPGLGRPLLAAEDPGIMAVATDSVLNIPCVQLDLNTPSAIAQFIRQWIKKED</sequence>
<dbReference type="PANTHER" id="PTHR40072">
    <property type="entry name" value="MOLYBDOPTERIN-GUANINE DINUCLEOTIDE BIOSYNTHESIS ADAPTER PROTEIN-RELATED"/>
    <property type="match status" value="1"/>
</dbReference>
<evidence type="ECO:0000313" key="2">
    <source>
        <dbReference type="EMBL" id="CDQ12213.1"/>
    </source>
</evidence>
<organism evidence="2">
    <name type="scientific">Acidithiobacillus ferrivorans</name>
    <dbReference type="NCBI Taxonomy" id="160808"/>
    <lineage>
        <taxon>Bacteria</taxon>
        <taxon>Pseudomonadati</taxon>
        <taxon>Pseudomonadota</taxon>
        <taxon>Acidithiobacillia</taxon>
        <taxon>Acidithiobacillales</taxon>
        <taxon>Acidithiobacillaceae</taxon>
        <taxon>Acidithiobacillus</taxon>
    </lineage>
</organism>
<dbReference type="GO" id="GO:0005525">
    <property type="term" value="F:GTP binding"/>
    <property type="evidence" value="ECO:0007669"/>
    <property type="project" value="InterPro"/>
</dbReference>
<evidence type="ECO:0000259" key="1">
    <source>
        <dbReference type="Pfam" id="PF03205"/>
    </source>
</evidence>
<evidence type="ECO:0000313" key="4">
    <source>
        <dbReference type="Proteomes" id="UP000193925"/>
    </source>
</evidence>
<accession>A0A060UZX2</accession>
<reference evidence="2" key="2">
    <citation type="submission" date="2014-07" db="EMBL/GenBank/DDBJ databases">
        <title>Initial genome analysis of the psychrotolerant acidophile Acidithiobacillus ferrivorans CF27: insights into iron and sulfur oxidation pathways and into biofilm formation.</title>
        <authorList>
            <person name="Talla E."/>
            <person name="Hedrich S."/>
            <person name="Mangenot S."/>
            <person name="Ji B."/>
            <person name="Johnson D.B."/>
            <person name="Barbe V."/>
            <person name="Bonnefoy V."/>
        </authorList>
    </citation>
    <scope>NUCLEOTIDE SEQUENCE [LARGE SCALE GENOMIC DNA]</scope>
    <source>
        <strain evidence="2">CF27</strain>
    </source>
</reference>
<dbReference type="CDD" id="cd03116">
    <property type="entry name" value="MobB"/>
    <property type="match status" value="1"/>
</dbReference>
<proteinExistence type="predicted"/>
<dbReference type="PANTHER" id="PTHR40072:SF1">
    <property type="entry name" value="MOLYBDOPTERIN-GUANINE DINUCLEOTIDE BIOSYNTHESIS ADAPTER PROTEIN"/>
    <property type="match status" value="1"/>
</dbReference>
<feature type="domain" description="Molybdopterin-guanine dinucleotide biosynthesis protein B (MobB)" evidence="1">
    <location>
        <begin position="4"/>
        <end position="134"/>
    </location>
</feature>
<dbReference type="Gene3D" id="3.40.50.300">
    <property type="entry name" value="P-loop containing nucleotide triphosphate hydrolases"/>
    <property type="match status" value="1"/>
</dbReference>
<gene>
    <name evidence="2" type="primary">mobB</name>
    <name evidence="2" type="ORF">AFERRI_10036</name>
    <name evidence="3" type="ORF">AFERRI_20023</name>
</gene>
<dbReference type="InterPro" id="IPR027417">
    <property type="entry name" value="P-loop_NTPase"/>
</dbReference>
<dbReference type="AlphaFoldDB" id="A0A060UZX2"/>
<dbReference type="GO" id="GO:0006777">
    <property type="term" value="P:Mo-molybdopterin cofactor biosynthetic process"/>
    <property type="evidence" value="ECO:0007669"/>
    <property type="project" value="InterPro"/>
</dbReference>
<reference evidence="2" key="1">
    <citation type="submission" date="2014-03" db="EMBL/GenBank/DDBJ databases">
        <authorList>
            <person name="Genoscope - CEA"/>
        </authorList>
    </citation>
    <scope>NUCLEOTIDE SEQUENCE [LARGE SCALE GENOMIC DNA]</scope>
    <source>
        <strain evidence="2">CF27</strain>
    </source>
</reference>
<dbReference type="InterPro" id="IPR052539">
    <property type="entry name" value="MGD_biosynthesis_adapter"/>
</dbReference>
<evidence type="ECO:0000313" key="3">
    <source>
        <dbReference type="EMBL" id="SMH65242.1"/>
    </source>
</evidence>
<reference evidence="3 4" key="3">
    <citation type="submission" date="2017-03" db="EMBL/GenBank/DDBJ databases">
        <authorList>
            <person name="Regsiter A."/>
            <person name="William W."/>
        </authorList>
    </citation>
    <scope>NUCLEOTIDE SEQUENCE [LARGE SCALE GENOMIC DNA]</scope>
    <source>
        <strain evidence="3">PRJEB5721</strain>
    </source>
</reference>
<dbReference type="RefSeq" id="WP_035190097.1">
    <property type="nucleotide sequence ID" value="NZ_CCCS020000001.1"/>
</dbReference>
<name>A0A060UZX2_9PROT</name>
<dbReference type="Proteomes" id="UP000193925">
    <property type="component" value="Chromosome AFERRI"/>
</dbReference>
<dbReference type="InterPro" id="IPR004435">
    <property type="entry name" value="MobB_dom"/>
</dbReference>
<dbReference type="Pfam" id="PF03205">
    <property type="entry name" value="MobB"/>
    <property type="match status" value="1"/>
</dbReference>
<dbReference type="NCBIfam" id="TIGR00176">
    <property type="entry name" value="mobB"/>
    <property type="match status" value="1"/>
</dbReference>
<dbReference type="SUPFAM" id="SSF52540">
    <property type="entry name" value="P-loop containing nucleoside triphosphate hydrolases"/>
    <property type="match status" value="1"/>
</dbReference>
<dbReference type="EMBL" id="LT841305">
    <property type="protein sequence ID" value="SMH65242.1"/>
    <property type="molecule type" value="Genomic_DNA"/>
</dbReference>
<protein>
    <submittedName>
        <fullName evidence="2">Molybdopterin-guanine dinucleotide biosynthesis adapter protein</fullName>
    </submittedName>
</protein>
<dbReference type="EMBL" id="CCCS020000001">
    <property type="protein sequence ID" value="CDQ12213.1"/>
    <property type="molecule type" value="Genomic_DNA"/>
</dbReference>
<keyword evidence="4" id="KW-1185">Reference proteome</keyword>